<feature type="region of interest" description="Disordered" evidence="1">
    <location>
        <begin position="142"/>
        <end position="163"/>
    </location>
</feature>
<evidence type="ECO:0000256" key="1">
    <source>
        <dbReference type="SAM" id="MobiDB-lite"/>
    </source>
</evidence>
<dbReference type="EMBL" id="MU865915">
    <property type="protein sequence ID" value="KAK4454837.1"/>
    <property type="molecule type" value="Genomic_DNA"/>
</dbReference>
<reference evidence="2" key="1">
    <citation type="journal article" date="2023" name="Mol. Phylogenet. Evol.">
        <title>Genome-scale phylogeny and comparative genomics of the fungal order Sordariales.</title>
        <authorList>
            <person name="Hensen N."/>
            <person name="Bonometti L."/>
            <person name="Westerberg I."/>
            <person name="Brannstrom I.O."/>
            <person name="Guillou S."/>
            <person name="Cros-Aarteil S."/>
            <person name="Calhoun S."/>
            <person name="Haridas S."/>
            <person name="Kuo A."/>
            <person name="Mondo S."/>
            <person name="Pangilinan J."/>
            <person name="Riley R."/>
            <person name="LaButti K."/>
            <person name="Andreopoulos B."/>
            <person name="Lipzen A."/>
            <person name="Chen C."/>
            <person name="Yan M."/>
            <person name="Daum C."/>
            <person name="Ng V."/>
            <person name="Clum A."/>
            <person name="Steindorff A."/>
            <person name="Ohm R.A."/>
            <person name="Martin F."/>
            <person name="Silar P."/>
            <person name="Natvig D.O."/>
            <person name="Lalanne C."/>
            <person name="Gautier V."/>
            <person name="Ament-Velasquez S.L."/>
            <person name="Kruys A."/>
            <person name="Hutchinson M.I."/>
            <person name="Powell A.J."/>
            <person name="Barry K."/>
            <person name="Miller A.N."/>
            <person name="Grigoriev I.V."/>
            <person name="Debuchy R."/>
            <person name="Gladieux P."/>
            <person name="Hiltunen Thoren M."/>
            <person name="Johannesson H."/>
        </authorList>
    </citation>
    <scope>NUCLEOTIDE SEQUENCE</scope>
    <source>
        <strain evidence="2">PSN243</strain>
    </source>
</reference>
<comment type="caution">
    <text evidence="2">The sequence shown here is derived from an EMBL/GenBank/DDBJ whole genome shotgun (WGS) entry which is preliminary data.</text>
</comment>
<reference evidence="2" key="2">
    <citation type="submission" date="2023-05" db="EMBL/GenBank/DDBJ databases">
        <authorList>
            <consortium name="Lawrence Berkeley National Laboratory"/>
            <person name="Steindorff A."/>
            <person name="Hensen N."/>
            <person name="Bonometti L."/>
            <person name="Westerberg I."/>
            <person name="Brannstrom I.O."/>
            <person name="Guillou S."/>
            <person name="Cros-Aarteil S."/>
            <person name="Calhoun S."/>
            <person name="Haridas S."/>
            <person name="Kuo A."/>
            <person name="Mondo S."/>
            <person name="Pangilinan J."/>
            <person name="Riley R."/>
            <person name="Labutti K."/>
            <person name="Andreopoulos B."/>
            <person name="Lipzen A."/>
            <person name="Chen C."/>
            <person name="Yanf M."/>
            <person name="Daum C."/>
            <person name="Ng V."/>
            <person name="Clum A."/>
            <person name="Ohm R."/>
            <person name="Martin F."/>
            <person name="Silar P."/>
            <person name="Natvig D."/>
            <person name="Lalanne C."/>
            <person name="Gautier V."/>
            <person name="Ament-Velasquez S.L."/>
            <person name="Kruys A."/>
            <person name="Hutchinson M.I."/>
            <person name="Powell A.J."/>
            <person name="Barry K."/>
            <person name="Miller A.N."/>
            <person name="Grigoriev I.V."/>
            <person name="Debuchy R."/>
            <person name="Gladieux P."/>
            <person name="Thoren M.H."/>
            <person name="Johannesson H."/>
        </authorList>
    </citation>
    <scope>NUCLEOTIDE SEQUENCE</scope>
    <source>
        <strain evidence="2">PSN243</strain>
    </source>
</reference>
<sequence>MHDAMREGVDGVSSDACCTINSMIEMERSRARRCMRSVRVSPCSPSPLPSPPFPAALPSCDRYPLDSGATHRHVTTPPEALLLVTIDGTCTLDGDADSASCGLDVAGQWRWYNGTQSRVTDRVRQGRPDLAFPLHVRAHKPQRFTLSPPSSPNAVDGQRQGGSPFLSSVAQHCRDGDVAATDWRPAPLRGASWRARGSTVTAGLVLMTKDIGDEAAKKGPRGRAGRSLGRSVLLWPPRVRLALRGEEGRCVYCRHLTSPTLHAVHVVLGGLGDDGTAWTRWR</sequence>
<organism evidence="2 3">
    <name type="scientific">Podospora aff. communis PSN243</name>
    <dbReference type="NCBI Taxonomy" id="3040156"/>
    <lineage>
        <taxon>Eukaryota</taxon>
        <taxon>Fungi</taxon>
        <taxon>Dikarya</taxon>
        <taxon>Ascomycota</taxon>
        <taxon>Pezizomycotina</taxon>
        <taxon>Sordariomycetes</taxon>
        <taxon>Sordariomycetidae</taxon>
        <taxon>Sordariales</taxon>
        <taxon>Podosporaceae</taxon>
        <taxon>Podospora</taxon>
    </lineage>
</organism>
<protein>
    <submittedName>
        <fullName evidence="2">Uncharacterized protein</fullName>
    </submittedName>
</protein>
<dbReference type="AlphaFoldDB" id="A0AAV9H561"/>
<accession>A0AAV9H561</accession>
<gene>
    <name evidence="2" type="ORF">QBC34DRAFT_103058</name>
</gene>
<dbReference type="Proteomes" id="UP001321760">
    <property type="component" value="Unassembled WGS sequence"/>
</dbReference>
<keyword evidence="3" id="KW-1185">Reference proteome</keyword>
<evidence type="ECO:0000313" key="2">
    <source>
        <dbReference type="EMBL" id="KAK4454837.1"/>
    </source>
</evidence>
<proteinExistence type="predicted"/>
<name>A0AAV9H561_9PEZI</name>
<evidence type="ECO:0000313" key="3">
    <source>
        <dbReference type="Proteomes" id="UP001321760"/>
    </source>
</evidence>